<organism evidence="2">
    <name type="scientific">marine sediment metagenome</name>
    <dbReference type="NCBI Taxonomy" id="412755"/>
    <lineage>
        <taxon>unclassified sequences</taxon>
        <taxon>metagenomes</taxon>
        <taxon>ecological metagenomes</taxon>
    </lineage>
</organism>
<name>X1AG62_9ZZZZ</name>
<dbReference type="PANTHER" id="PTHR30038:SF0">
    <property type="entry name" value="TUNGSTEN-CONTAINING ALDEHYDE FERREDOXIN OXIDOREDUCTASE"/>
    <property type="match status" value="1"/>
</dbReference>
<accession>X1AG62</accession>
<dbReference type="InterPro" id="IPR001203">
    <property type="entry name" value="OxRdtase_Ald_Fedxn_C"/>
</dbReference>
<dbReference type="Gene3D" id="1.10.599.10">
    <property type="entry name" value="Aldehyde Ferredoxin Oxidoreductase Protein, subunit A, domain 3"/>
    <property type="match status" value="1"/>
</dbReference>
<comment type="caution">
    <text evidence="2">The sequence shown here is derived from an EMBL/GenBank/DDBJ whole genome shotgun (WGS) entry which is preliminary data.</text>
</comment>
<reference evidence="2" key="1">
    <citation type="journal article" date="2014" name="Front. Microbiol.">
        <title>High frequency of phylogenetically diverse reductive dehalogenase-homologous genes in deep subseafloor sedimentary metagenomes.</title>
        <authorList>
            <person name="Kawai M."/>
            <person name="Futagami T."/>
            <person name="Toyoda A."/>
            <person name="Takaki Y."/>
            <person name="Nishi S."/>
            <person name="Hori S."/>
            <person name="Arai W."/>
            <person name="Tsubouchi T."/>
            <person name="Morono Y."/>
            <person name="Uchiyama I."/>
            <person name="Ito T."/>
            <person name="Fujiyama A."/>
            <person name="Inagaki F."/>
            <person name="Takami H."/>
        </authorList>
    </citation>
    <scope>NUCLEOTIDE SEQUENCE</scope>
    <source>
        <strain evidence="2">Expedition CK06-06</strain>
    </source>
</reference>
<dbReference type="InterPro" id="IPR051919">
    <property type="entry name" value="W-dependent_AOR"/>
</dbReference>
<feature type="non-terminal residue" evidence="2">
    <location>
        <position position="1"/>
    </location>
</feature>
<sequence>NGTAITGKVLGIERVPVVKGQAFSAYDPRAIKGTGVTYATTPQGADHTCGLTIRAKIKHTKPEGQAKVSRDAQIKMAGYDTLGSCIFAGFGFADAPETISGLLNARYGTNFTDDALLELGRETLIYEREFNRRAGFTKADDRLPEWMTREPLPPHITVFDVPEEDLDSLFDFDTEHD</sequence>
<dbReference type="InterPro" id="IPR013985">
    <property type="entry name" value="Ald_Fedxn_OxRdtase_dom3"/>
</dbReference>
<gene>
    <name evidence="2" type="ORF">S01H4_26028</name>
</gene>
<dbReference type="GO" id="GO:0016625">
    <property type="term" value="F:oxidoreductase activity, acting on the aldehyde or oxo group of donors, iron-sulfur protein as acceptor"/>
    <property type="evidence" value="ECO:0007669"/>
    <property type="project" value="InterPro"/>
</dbReference>
<proteinExistence type="predicted"/>
<dbReference type="GO" id="GO:0009055">
    <property type="term" value="F:electron transfer activity"/>
    <property type="evidence" value="ECO:0007669"/>
    <property type="project" value="InterPro"/>
</dbReference>
<evidence type="ECO:0000259" key="1">
    <source>
        <dbReference type="Pfam" id="PF01314"/>
    </source>
</evidence>
<dbReference type="GO" id="GO:0051536">
    <property type="term" value="F:iron-sulfur cluster binding"/>
    <property type="evidence" value="ECO:0007669"/>
    <property type="project" value="InterPro"/>
</dbReference>
<dbReference type="AlphaFoldDB" id="X1AG62"/>
<evidence type="ECO:0000313" key="2">
    <source>
        <dbReference type="EMBL" id="GAG81520.1"/>
    </source>
</evidence>
<dbReference type="EMBL" id="BART01012480">
    <property type="protein sequence ID" value="GAG81520.1"/>
    <property type="molecule type" value="Genomic_DNA"/>
</dbReference>
<dbReference type="PANTHER" id="PTHR30038">
    <property type="entry name" value="ALDEHYDE FERREDOXIN OXIDOREDUCTASE"/>
    <property type="match status" value="1"/>
</dbReference>
<dbReference type="SUPFAM" id="SSF48310">
    <property type="entry name" value="Aldehyde ferredoxin oxidoreductase, C-terminal domains"/>
    <property type="match status" value="1"/>
</dbReference>
<dbReference type="Pfam" id="PF01314">
    <property type="entry name" value="AFOR_C"/>
    <property type="match status" value="1"/>
</dbReference>
<feature type="domain" description="Aldehyde ferredoxin oxidoreductase C-terminal" evidence="1">
    <location>
        <begin position="13"/>
        <end position="154"/>
    </location>
</feature>
<protein>
    <recommendedName>
        <fullName evidence="1">Aldehyde ferredoxin oxidoreductase C-terminal domain-containing protein</fullName>
    </recommendedName>
</protein>
<dbReference type="InterPro" id="IPR036021">
    <property type="entry name" value="Tungsten_al_ferr_oxy-like_C"/>
</dbReference>